<comment type="caution">
    <text evidence="6">The sequence shown here is derived from an EMBL/GenBank/DDBJ whole genome shotgun (WGS) entry which is preliminary data.</text>
</comment>
<evidence type="ECO:0000256" key="1">
    <source>
        <dbReference type="ARBA" id="ARBA00007137"/>
    </source>
</evidence>
<keyword evidence="3 4" id="KW-0808">Transferase</keyword>
<dbReference type="Proteomes" id="UP000315889">
    <property type="component" value="Unassembled WGS sequence"/>
</dbReference>
<dbReference type="PIRSF" id="PIRSF037567">
    <property type="entry name" value="MTTB_MeTrfase"/>
    <property type="match status" value="1"/>
</dbReference>
<gene>
    <name evidence="6" type="ORF">EVB03_06080</name>
</gene>
<keyword evidence="2 6" id="KW-0489">Methyltransferase</keyword>
<evidence type="ECO:0000256" key="3">
    <source>
        <dbReference type="ARBA" id="ARBA00022679"/>
    </source>
</evidence>
<accession>A0A520MFC1</accession>
<dbReference type="Gene3D" id="3.20.20.480">
    <property type="entry name" value="Trimethylamine methyltransferase-like"/>
    <property type="match status" value="1"/>
</dbReference>
<dbReference type="GO" id="GO:0015948">
    <property type="term" value="P:methanogenesis"/>
    <property type="evidence" value="ECO:0007669"/>
    <property type="project" value="UniProtKB-UniRule"/>
</dbReference>
<protein>
    <recommendedName>
        <fullName evidence="4">Methyltransferase</fullName>
        <ecNumber evidence="4">2.1.1.-</ecNumber>
    </recommendedName>
</protein>
<evidence type="ECO:0000256" key="4">
    <source>
        <dbReference type="PIRNR" id="PIRNR037567"/>
    </source>
</evidence>
<dbReference type="GO" id="GO:0032259">
    <property type="term" value="P:methylation"/>
    <property type="evidence" value="ECO:0007669"/>
    <property type="project" value="UniProtKB-KW"/>
</dbReference>
<name>A0A520MFC1_9GAMM</name>
<evidence type="ECO:0000313" key="6">
    <source>
        <dbReference type="EMBL" id="RZO19919.1"/>
    </source>
</evidence>
<organism evidence="6 7">
    <name type="scientific">SAR92 clade bacterium</name>
    <dbReference type="NCBI Taxonomy" id="2315479"/>
    <lineage>
        <taxon>Bacteria</taxon>
        <taxon>Pseudomonadati</taxon>
        <taxon>Pseudomonadota</taxon>
        <taxon>Gammaproteobacteria</taxon>
        <taxon>Cellvibrionales</taxon>
        <taxon>Porticoccaceae</taxon>
        <taxon>SAR92 clade</taxon>
    </lineage>
</organism>
<dbReference type="AlphaFoldDB" id="A0A520MFC1"/>
<evidence type="ECO:0000256" key="5">
    <source>
        <dbReference type="SAM" id="MobiDB-lite"/>
    </source>
</evidence>
<feature type="compositionally biased region" description="Basic residues" evidence="5">
    <location>
        <begin position="1"/>
        <end position="10"/>
    </location>
</feature>
<evidence type="ECO:0000256" key="2">
    <source>
        <dbReference type="ARBA" id="ARBA00022603"/>
    </source>
</evidence>
<proteinExistence type="inferred from homology"/>
<evidence type="ECO:0000313" key="7">
    <source>
        <dbReference type="Proteomes" id="UP000315889"/>
    </source>
</evidence>
<reference evidence="6 7" key="1">
    <citation type="submission" date="2019-02" db="EMBL/GenBank/DDBJ databases">
        <title>Prokaryotic population dynamics and viral predation in marine succession experiment using metagenomics: the confinement effect.</title>
        <authorList>
            <person name="Haro-Moreno J.M."/>
            <person name="Rodriguez-Valera F."/>
            <person name="Lopez-Perez M."/>
        </authorList>
    </citation>
    <scope>NUCLEOTIDE SEQUENCE [LARGE SCALE GENOMIC DNA]</scope>
    <source>
        <strain evidence="6">MED-G170</strain>
    </source>
</reference>
<dbReference type="GO" id="GO:0008168">
    <property type="term" value="F:methyltransferase activity"/>
    <property type="evidence" value="ECO:0007669"/>
    <property type="project" value="UniProtKB-KW"/>
</dbReference>
<comment type="similarity">
    <text evidence="1 4">Belongs to the trimethylamine methyltransferase family.</text>
</comment>
<sequence length="515" mass="55928">MTKRSGGRKARIIERKAPLPNNEKPVLPGEIGGTYQPLKQSDMLAIHENILTILETIGFAQATPHCQETCVAAGAIMGTDGRLRMPRELVQRTLQLAQRDLVFHAQDQKSDLDLSGQRVHFSTAGAAVMVADPVANSYRESRAQDLYDMARITDRCEHIHMFQRTCVPRDIEDPRALDLNSLYCSIMGTTKHVGVSFTAAQHVQDGLRLLHIVAGSEAKWRDRPFVSMSNCFVVPPMKFAEESLECLRVGVEGGMPILLLSAGQAGATAPAKLAGAVSQAWAECIGGLIYVNAIRPGAPAIIGTWPFVSDLRTGAMSGGSPEQGLLSAACAQMGNYFNLPTGTACGMTDAKLPDFQAGAERAYTAVAAAMAGGNIVYEAAGMYASLMGTCPESLIIDNDVLGACLRMTKGINVNEDSLSLDVMKDVCLNERGHYLGSDQTLSVMQSEYIYPELGNRSSPNIWMEEGKPNLVDNAVKQKKHILQNFFPDHISDDLDNHIRNEFDIFLTKKAIGRSK</sequence>
<dbReference type="InterPro" id="IPR038601">
    <property type="entry name" value="MttB-like_sf"/>
</dbReference>
<feature type="region of interest" description="Disordered" evidence="5">
    <location>
        <begin position="1"/>
        <end position="25"/>
    </location>
</feature>
<dbReference type="EMBL" id="SHBP01000007">
    <property type="protein sequence ID" value="RZO19919.1"/>
    <property type="molecule type" value="Genomic_DNA"/>
</dbReference>
<dbReference type="Pfam" id="PF06253">
    <property type="entry name" value="MTTB"/>
    <property type="match status" value="1"/>
</dbReference>
<dbReference type="EC" id="2.1.1.-" evidence="4"/>
<dbReference type="InterPro" id="IPR010426">
    <property type="entry name" value="MTTB_MeTrfase"/>
</dbReference>